<evidence type="ECO:0000256" key="9">
    <source>
        <dbReference type="PIRSR" id="PIRSR608264-1"/>
    </source>
</evidence>
<dbReference type="InterPro" id="IPR000757">
    <property type="entry name" value="Beta-glucanase-like"/>
</dbReference>
<evidence type="ECO:0000256" key="2">
    <source>
        <dbReference type="ARBA" id="ARBA00012690"/>
    </source>
</evidence>
<evidence type="ECO:0000259" key="10">
    <source>
        <dbReference type="PROSITE" id="PS51762"/>
    </source>
</evidence>
<sequence length="318" mass="35021">MNGECAEYRTIKTYGFGYYEVRMKPVSGSGLMAGSFFTYTGTYGQPNHHEIDIEALGKNCSIQLNHYGQGRGSHELVIDQGRLGFDPCADFHNYGFAWRPDSITYFIDGVEVHRVTAEIPSQPGQIMTNIWAGTKTVNGWLGAYTPGRSYATQYDWVRYSPQAVTTPLPLAPRSPIPAASSATATTALPIKTIQQNNYAYNSGVLREENGVYYFSASGSRDPGFGIIAGNAPLAGRKTVRFEVRGSVGSGARLIAQIYSDKNDPSHPTISFDPVSVSADWTEVVIYLGSNVEKAQKLQWQINSERGSCQIEIRNIRFE</sequence>
<dbReference type="PANTHER" id="PTHR31062">
    <property type="entry name" value="XYLOGLUCAN ENDOTRANSGLUCOSYLASE/HYDROLASE PROTEIN 8-RELATED"/>
    <property type="match status" value="1"/>
</dbReference>
<dbReference type="GO" id="GO:0005975">
    <property type="term" value="P:carbohydrate metabolic process"/>
    <property type="evidence" value="ECO:0007669"/>
    <property type="project" value="InterPro"/>
</dbReference>
<protein>
    <recommendedName>
        <fullName evidence="3">Beta-glucanase</fullName>
        <ecNumber evidence="2">3.2.1.73</ecNumber>
    </recommendedName>
    <alternativeName>
        <fullName evidence="8">1,3-1,4-beta-D-glucan 4-glucanohydrolase</fullName>
    </alternativeName>
    <alternativeName>
        <fullName evidence="7">Endo-beta-1,3-1,4 glucanase</fullName>
    </alternativeName>
    <alternativeName>
        <fullName evidence="6">Lichenase</fullName>
    </alternativeName>
</protein>
<gene>
    <name evidence="11" type="ORF">A3K49_00630</name>
</gene>
<dbReference type="GO" id="GO:0042972">
    <property type="term" value="F:licheninase activity"/>
    <property type="evidence" value="ECO:0007669"/>
    <property type="project" value="UniProtKB-EC"/>
</dbReference>
<dbReference type="SUPFAM" id="SSF49899">
    <property type="entry name" value="Concanavalin A-like lectins/glucanases"/>
    <property type="match status" value="1"/>
</dbReference>
<evidence type="ECO:0000256" key="8">
    <source>
        <dbReference type="ARBA" id="ARBA00031665"/>
    </source>
</evidence>
<name>A0A1F4T4W6_UNCSA</name>
<dbReference type="EMBL" id="MEUG01000001">
    <property type="protein sequence ID" value="OGC27519.1"/>
    <property type="molecule type" value="Genomic_DNA"/>
</dbReference>
<dbReference type="InterPro" id="IPR008264">
    <property type="entry name" value="Beta_glucanase"/>
</dbReference>
<evidence type="ECO:0000256" key="6">
    <source>
        <dbReference type="ARBA" id="ARBA00029722"/>
    </source>
</evidence>
<dbReference type="PRINTS" id="PR00737">
    <property type="entry name" value="GLHYDRLASE16"/>
</dbReference>
<dbReference type="Proteomes" id="UP000178602">
    <property type="component" value="Unassembled WGS sequence"/>
</dbReference>
<accession>A0A1F4T4W6</accession>
<organism evidence="11 12">
    <name type="scientific">candidate division WOR-1 bacterium RIFOXYC12_FULL_54_18</name>
    <dbReference type="NCBI Taxonomy" id="1802584"/>
    <lineage>
        <taxon>Bacteria</taxon>
        <taxon>Bacillati</taxon>
        <taxon>Saganbacteria</taxon>
    </lineage>
</organism>
<evidence type="ECO:0000313" key="12">
    <source>
        <dbReference type="Proteomes" id="UP000178602"/>
    </source>
</evidence>
<feature type="active site" description="Nucleophile" evidence="9">
    <location>
        <position position="50"/>
    </location>
</feature>
<reference evidence="11 12" key="1">
    <citation type="journal article" date="2016" name="Nat. Commun.">
        <title>Thousands of microbial genomes shed light on interconnected biogeochemical processes in an aquifer system.</title>
        <authorList>
            <person name="Anantharaman K."/>
            <person name="Brown C.T."/>
            <person name="Hug L.A."/>
            <person name="Sharon I."/>
            <person name="Castelle C.J."/>
            <person name="Probst A.J."/>
            <person name="Thomas B.C."/>
            <person name="Singh A."/>
            <person name="Wilkins M.J."/>
            <person name="Karaoz U."/>
            <person name="Brodie E.L."/>
            <person name="Williams K.H."/>
            <person name="Hubbard S.S."/>
            <person name="Banfield J.F."/>
        </authorList>
    </citation>
    <scope>NUCLEOTIDE SEQUENCE [LARGE SCALE GENOMIC DNA]</scope>
</reference>
<proteinExistence type="predicted"/>
<evidence type="ECO:0000256" key="3">
    <source>
        <dbReference type="ARBA" id="ARBA00014569"/>
    </source>
</evidence>
<comment type="catalytic activity">
    <reaction evidence="1">
        <text>Hydrolysis of (1-&gt;4)-beta-D-glucosidic linkages in beta-D-glucans containing (1-&gt;3)- and (1-&gt;4)-bonds.</text>
        <dbReference type="EC" id="3.2.1.73"/>
    </reaction>
</comment>
<evidence type="ECO:0000256" key="4">
    <source>
        <dbReference type="ARBA" id="ARBA00022801"/>
    </source>
</evidence>
<keyword evidence="4" id="KW-0378">Hydrolase</keyword>
<evidence type="ECO:0000256" key="7">
    <source>
        <dbReference type="ARBA" id="ARBA00029771"/>
    </source>
</evidence>
<feature type="domain" description="GH16" evidence="10">
    <location>
        <begin position="1"/>
        <end position="165"/>
    </location>
</feature>
<comment type="caution">
    <text evidence="11">The sequence shown here is derived from an EMBL/GenBank/DDBJ whole genome shotgun (WGS) entry which is preliminary data.</text>
</comment>
<dbReference type="Gene3D" id="2.60.120.200">
    <property type="match status" value="1"/>
</dbReference>
<dbReference type="Pfam" id="PF00722">
    <property type="entry name" value="Glyco_hydro_16"/>
    <property type="match status" value="1"/>
</dbReference>
<feature type="active site" description="Proton donor" evidence="9">
    <location>
        <position position="54"/>
    </location>
</feature>
<dbReference type="AlphaFoldDB" id="A0A1F4T4W6"/>
<evidence type="ECO:0000256" key="1">
    <source>
        <dbReference type="ARBA" id="ARBA00000481"/>
    </source>
</evidence>
<dbReference type="InterPro" id="IPR044791">
    <property type="entry name" value="Beta-glucanase/XTH"/>
</dbReference>
<dbReference type="PROSITE" id="PS51762">
    <property type="entry name" value="GH16_2"/>
    <property type="match status" value="1"/>
</dbReference>
<evidence type="ECO:0000313" key="11">
    <source>
        <dbReference type="EMBL" id="OGC27519.1"/>
    </source>
</evidence>
<dbReference type="EC" id="3.2.1.73" evidence="2"/>
<dbReference type="InterPro" id="IPR013320">
    <property type="entry name" value="ConA-like_dom_sf"/>
</dbReference>
<evidence type="ECO:0000256" key="5">
    <source>
        <dbReference type="ARBA" id="ARBA00023295"/>
    </source>
</evidence>
<keyword evidence="5" id="KW-0326">Glycosidase</keyword>